<feature type="domain" description="Acylamino-acid-releasing enzyme N-terminal" evidence="3">
    <location>
        <begin position="21"/>
        <end position="116"/>
    </location>
</feature>
<proteinExistence type="inferred from homology"/>
<keyword evidence="5" id="KW-1185">Reference proteome</keyword>
<comment type="similarity">
    <text evidence="1">Belongs to the peptidase S9C family.</text>
</comment>
<dbReference type="PANTHER" id="PTHR42776:SF4">
    <property type="entry name" value="ACYLAMINO-ACID-RELEASING ENZYME"/>
    <property type="match status" value="1"/>
</dbReference>
<dbReference type="Proteomes" id="UP001266305">
    <property type="component" value="Unassembled WGS sequence"/>
</dbReference>
<dbReference type="InterPro" id="IPR045550">
    <property type="entry name" value="AARE_N"/>
</dbReference>
<evidence type="ECO:0000313" key="5">
    <source>
        <dbReference type="Proteomes" id="UP001266305"/>
    </source>
</evidence>
<sequence length="158" mass="17642">MELLQDNPDLLPHVHRLLSRESPSGTMKAVLRKARGTGAGEEKQFLEVWEKNRKLKSFNLSALEKHGPVYEDDCFGCLSWSHSETHLLYVAEKKRPKAESFFQTKALDVSASDDEIARLKKPDQAIKVLVVVANPRRPTGLSVLPSHTVPVRPGSTGF</sequence>
<organism evidence="4 5">
    <name type="scientific">Saguinus oedipus</name>
    <name type="common">Cotton-top tamarin</name>
    <name type="synonym">Oedipomidas oedipus</name>
    <dbReference type="NCBI Taxonomy" id="9490"/>
    <lineage>
        <taxon>Eukaryota</taxon>
        <taxon>Metazoa</taxon>
        <taxon>Chordata</taxon>
        <taxon>Craniata</taxon>
        <taxon>Vertebrata</taxon>
        <taxon>Euteleostomi</taxon>
        <taxon>Mammalia</taxon>
        <taxon>Eutheria</taxon>
        <taxon>Euarchontoglires</taxon>
        <taxon>Primates</taxon>
        <taxon>Haplorrhini</taxon>
        <taxon>Platyrrhini</taxon>
        <taxon>Cebidae</taxon>
        <taxon>Callitrichinae</taxon>
        <taxon>Saguinus</taxon>
    </lineage>
</organism>
<evidence type="ECO:0000256" key="1">
    <source>
        <dbReference type="ARBA" id="ARBA00010040"/>
    </source>
</evidence>
<keyword evidence="2" id="KW-0378">Hydrolase</keyword>
<dbReference type="EMBL" id="JASSZA010000016">
    <property type="protein sequence ID" value="KAK2091140.1"/>
    <property type="molecule type" value="Genomic_DNA"/>
</dbReference>
<reference evidence="4 5" key="1">
    <citation type="submission" date="2023-05" db="EMBL/GenBank/DDBJ databases">
        <title>B98-5 Cell Line De Novo Hybrid Assembly: An Optical Mapping Approach.</title>
        <authorList>
            <person name="Kananen K."/>
            <person name="Auerbach J.A."/>
            <person name="Kautto E."/>
            <person name="Blachly J.S."/>
        </authorList>
    </citation>
    <scope>NUCLEOTIDE SEQUENCE [LARGE SCALE GENOMIC DNA]</scope>
    <source>
        <strain evidence="4">B95-8</strain>
        <tissue evidence="4">Cell line</tissue>
    </source>
</reference>
<gene>
    <name evidence="4" type="ORF">P7K49_030424</name>
</gene>
<evidence type="ECO:0000259" key="3">
    <source>
        <dbReference type="Pfam" id="PF19283"/>
    </source>
</evidence>
<protein>
    <recommendedName>
        <fullName evidence="3">Acylamino-acid-releasing enzyme N-terminal domain-containing protein</fullName>
    </recommendedName>
</protein>
<evidence type="ECO:0000256" key="2">
    <source>
        <dbReference type="ARBA" id="ARBA00022801"/>
    </source>
</evidence>
<dbReference type="PANTHER" id="PTHR42776">
    <property type="entry name" value="SERINE PEPTIDASE S9 FAMILY MEMBER"/>
    <property type="match status" value="1"/>
</dbReference>
<comment type="caution">
    <text evidence="4">The sequence shown here is derived from an EMBL/GenBank/DDBJ whole genome shotgun (WGS) entry which is preliminary data.</text>
</comment>
<evidence type="ECO:0000313" key="4">
    <source>
        <dbReference type="EMBL" id="KAK2091140.1"/>
    </source>
</evidence>
<dbReference type="Pfam" id="PF19283">
    <property type="entry name" value="APEH_N"/>
    <property type="match status" value="1"/>
</dbReference>
<accession>A0ABQ9U303</accession>
<name>A0ABQ9U303_SAGOE</name>